<accession>A0A5Z8MB76</accession>
<name>A0A5Z8MB76_SALER</name>
<organism evidence="1">
    <name type="scientific">Salmonella enterica</name>
    <name type="common">Salmonella choleraesuis</name>
    <dbReference type="NCBI Taxonomy" id="28901"/>
    <lineage>
        <taxon>Bacteria</taxon>
        <taxon>Pseudomonadati</taxon>
        <taxon>Pseudomonadota</taxon>
        <taxon>Gammaproteobacteria</taxon>
        <taxon>Enterobacterales</taxon>
        <taxon>Enterobacteriaceae</taxon>
        <taxon>Salmonella</taxon>
    </lineage>
</organism>
<feature type="non-terminal residue" evidence="1">
    <location>
        <position position="61"/>
    </location>
</feature>
<evidence type="ECO:0000313" key="1">
    <source>
        <dbReference type="EMBL" id="ECS8942211.1"/>
    </source>
</evidence>
<dbReference type="AlphaFoldDB" id="A0A5Z8MB76"/>
<reference evidence="1" key="1">
    <citation type="submission" date="2018-07" db="EMBL/GenBank/DDBJ databases">
        <authorList>
            <consortium name="PulseNet: The National Subtyping Network for Foodborne Disease Surveillance"/>
            <person name="Tarr C.L."/>
            <person name="Trees E."/>
            <person name="Katz L.S."/>
            <person name="Carleton-Romer H.A."/>
            <person name="Stroika S."/>
            <person name="Kucerova Z."/>
            <person name="Roache K.F."/>
            <person name="Sabol A.L."/>
            <person name="Besser J."/>
            <person name="Gerner-Smidt P."/>
        </authorList>
    </citation>
    <scope>NUCLEOTIDE SEQUENCE</scope>
    <source>
        <strain evidence="1">PNUSAS028293</strain>
    </source>
</reference>
<comment type="caution">
    <text evidence="1">The sequence shown here is derived from an EMBL/GenBank/DDBJ whole genome shotgun (WGS) entry which is preliminary data.</text>
</comment>
<sequence length="61" mass="6486">MAQQQAPALRVRPVAPEITVRGDRTVPKITDREPPALAEQPPAVPVVRGEPAVQVAWVAPG</sequence>
<protein>
    <submittedName>
        <fullName evidence="1">Uncharacterized protein</fullName>
    </submittedName>
</protein>
<gene>
    <name evidence="1" type="ORF">CV292_24015</name>
</gene>
<proteinExistence type="predicted"/>
<dbReference type="EMBL" id="AAKKTY010000029">
    <property type="protein sequence ID" value="ECS8942211.1"/>
    <property type="molecule type" value="Genomic_DNA"/>
</dbReference>